<sequence>MKNIEELQNATIKDFTFIGKRLKKIRLELKKNDDAKDKRFSRFSAKNVAESLGVDYNSLINIERGTISVLTMKAVLFYHSLGYNPMWVLLPDNEFIPKQNIGDNLVYQSDVQDSYKEMEHAVVAALTEFKAKI</sequence>
<dbReference type="Gene3D" id="1.10.260.40">
    <property type="entry name" value="lambda repressor-like DNA-binding domains"/>
    <property type="match status" value="1"/>
</dbReference>
<proteinExistence type="predicted"/>
<protein>
    <submittedName>
        <fullName evidence="1">Uncharacterized protein</fullName>
    </submittedName>
</protein>
<name>A0A3B0CAI2_9FLAO</name>
<dbReference type="InterPro" id="IPR010982">
    <property type="entry name" value="Lambda_DNA-bd_dom_sf"/>
</dbReference>
<dbReference type="GO" id="GO:0003677">
    <property type="term" value="F:DNA binding"/>
    <property type="evidence" value="ECO:0007669"/>
    <property type="project" value="InterPro"/>
</dbReference>
<reference evidence="1 2" key="1">
    <citation type="submission" date="2018-10" db="EMBL/GenBank/DDBJ databases">
        <title>Ulvibacterium marinum gen. nov., sp. nov., a novel marine bacterium of the family Flavobacteriaceae, isolated from a culture of the green alga Ulva prolifera.</title>
        <authorList>
            <person name="Zhang Z."/>
        </authorList>
    </citation>
    <scope>NUCLEOTIDE SEQUENCE [LARGE SCALE GENOMIC DNA]</scope>
    <source>
        <strain evidence="1 2">CCMM003</strain>
    </source>
</reference>
<dbReference type="RefSeq" id="WP_120710711.1">
    <property type="nucleotide sequence ID" value="NZ_RBCJ01000001.1"/>
</dbReference>
<evidence type="ECO:0000313" key="1">
    <source>
        <dbReference type="EMBL" id="RKN83505.1"/>
    </source>
</evidence>
<organism evidence="1 2">
    <name type="scientific">Ulvibacterium marinum</name>
    <dbReference type="NCBI Taxonomy" id="2419782"/>
    <lineage>
        <taxon>Bacteria</taxon>
        <taxon>Pseudomonadati</taxon>
        <taxon>Bacteroidota</taxon>
        <taxon>Flavobacteriia</taxon>
        <taxon>Flavobacteriales</taxon>
        <taxon>Flavobacteriaceae</taxon>
        <taxon>Ulvibacterium</taxon>
    </lineage>
</organism>
<gene>
    <name evidence="1" type="ORF">D7Z94_06720</name>
</gene>
<dbReference type="Proteomes" id="UP000276603">
    <property type="component" value="Unassembled WGS sequence"/>
</dbReference>
<accession>A0A3B0CAI2</accession>
<comment type="caution">
    <text evidence="1">The sequence shown here is derived from an EMBL/GenBank/DDBJ whole genome shotgun (WGS) entry which is preliminary data.</text>
</comment>
<keyword evidence="2" id="KW-1185">Reference proteome</keyword>
<dbReference type="SUPFAM" id="SSF47413">
    <property type="entry name" value="lambda repressor-like DNA-binding domains"/>
    <property type="match status" value="1"/>
</dbReference>
<evidence type="ECO:0000313" key="2">
    <source>
        <dbReference type="Proteomes" id="UP000276603"/>
    </source>
</evidence>
<dbReference type="OrthoDB" id="1440474at2"/>
<dbReference type="AlphaFoldDB" id="A0A3B0CAI2"/>
<dbReference type="EMBL" id="RBCJ01000001">
    <property type="protein sequence ID" value="RKN83505.1"/>
    <property type="molecule type" value="Genomic_DNA"/>
</dbReference>